<dbReference type="Proteomes" id="UP000318313">
    <property type="component" value="Chromosome"/>
</dbReference>
<dbReference type="KEGG" id="gfm:Enr17x_26790"/>
<gene>
    <name evidence="2" type="ORF">Enr17x_26790</name>
</gene>
<dbReference type="AlphaFoldDB" id="A0A518IC14"/>
<keyword evidence="1" id="KW-1133">Transmembrane helix</keyword>
<evidence type="ECO:0000313" key="3">
    <source>
        <dbReference type="Proteomes" id="UP000318313"/>
    </source>
</evidence>
<reference evidence="2 3" key="1">
    <citation type="submission" date="2019-03" db="EMBL/GenBank/DDBJ databases">
        <title>Deep-cultivation of Planctomycetes and their phenomic and genomic characterization uncovers novel biology.</title>
        <authorList>
            <person name="Wiegand S."/>
            <person name="Jogler M."/>
            <person name="Boedeker C."/>
            <person name="Pinto D."/>
            <person name="Vollmers J."/>
            <person name="Rivas-Marin E."/>
            <person name="Kohn T."/>
            <person name="Peeters S.H."/>
            <person name="Heuer A."/>
            <person name="Rast P."/>
            <person name="Oberbeckmann S."/>
            <person name="Bunk B."/>
            <person name="Jeske O."/>
            <person name="Meyerdierks A."/>
            <person name="Storesund J.E."/>
            <person name="Kallscheuer N."/>
            <person name="Luecker S."/>
            <person name="Lage O.M."/>
            <person name="Pohl T."/>
            <person name="Merkel B.J."/>
            <person name="Hornburger P."/>
            <person name="Mueller R.-W."/>
            <person name="Bruemmer F."/>
            <person name="Labrenz M."/>
            <person name="Spormann A.M."/>
            <person name="Op den Camp H."/>
            <person name="Overmann J."/>
            <person name="Amann R."/>
            <person name="Jetten M.S.M."/>
            <person name="Mascher T."/>
            <person name="Medema M.H."/>
            <person name="Devos D.P."/>
            <person name="Kaster A.-K."/>
            <person name="Ovreas L."/>
            <person name="Rohde M."/>
            <person name="Galperin M.Y."/>
            <person name="Jogler C."/>
        </authorList>
    </citation>
    <scope>NUCLEOTIDE SEQUENCE [LARGE SCALE GENOMIC DNA]</scope>
    <source>
        <strain evidence="2 3">Enr17</strain>
    </source>
</reference>
<feature type="transmembrane region" description="Helical" evidence="1">
    <location>
        <begin position="52"/>
        <end position="79"/>
    </location>
</feature>
<evidence type="ECO:0000313" key="2">
    <source>
        <dbReference type="EMBL" id="QDV50637.1"/>
    </source>
</evidence>
<protein>
    <submittedName>
        <fullName evidence="2">Uncharacterized protein</fullName>
    </submittedName>
</protein>
<keyword evidence="3" id="KW-1185">Reference proteome</keyword>
<sequence>MIVKWIVVNGGCRSREYGNGSVEKCVGRCRVSGGAGCYGAVMRWYVSTRITFWGYFFSMWLKQGTFMVLVFAAVPVLYLNQYCSRARRITRDHADRREAVKSGLCTGRLWKFSIEKVERSLICGL</sequence>
<dbReference type="EMBL" id="CP037452">
    <property type="protein sequence ID" value="QDV50637.1"/>
    <property type="molecule type" value="Genomic_DNA"/>
</dbReference>
<keyword evidence="1" id="KW-0812">Transmembrane</keyword>
<organism evidence="2 3">
    <name type="scientific">Gimesia fumaroli</name>
    <dbReference type="NCBI Taxonomy" id="2527976"/>
    <lineage>
        <taxon>Bacteria</taxon>
        <taxon>Pseudomonadati</taxon>
        <taxon>Planctomycetota</taxon>
        <taxon>Planctomycetia</taxon>
        <taxon>Planctomycetales</taxon>
        <taxon>Planctomycetaceae</taxon>
        <taxon>Gimesia</taxon>
    </lineage>
</organism>
<accession>A0A518IC14</accession>
<evidence type="ECO:0000256" key="1">
    <source>
        <dbReference type="SAM" id="Phobius"/>
    </source>
</evidence>
<keyword evidence="1" id="KW-0472">Membrane</keyword>
<proteinExistence type="predicted"/>
<name>A0A518IC14_9PLAN</name>